<dbReference type="InterPro" id="IPR001647">
    <property type="entry name" value="HTH_TetR"/>
</dbReference>
<dbReference type="InterPro" id="IPR009057">
    <property type="entry name" value="Homeodomain-like_sf"/>
</dbReference>
<keyword evidence="8" id="KW-1185">Reference proteome</keyword>
<evidence type="ECO:0000256" key="4">
    <source>
        <dbReference type="PROSITE-ProRule" id="PRU00335"/>
    </source>
</evidence>
<keyword evidence="3" id="KW-0804">Transcription</keyword>
<evidence type="ECO:0000256" key="5">
    <source>
        <dbReference type="SAM" id="MobiDB-lite"/>
    </source>
</evidence>
<gene>
    <name evidence="7" type="ORF">B4O97_15310</name>
</gene>
<feature type="DNA-binding region" description="H-T-H motif" evidence="4">
    <location>
        <begin position="42"/>
        <end position="61"/>
    </location>
</feature>
<dbReference type="Pfam" id="PF00440">
    <property type="entry name" value="TetR_N"/>
    <property type="match status" value="1"/>
</dbReference>
<dbReference type="RefSeq" id="WP_083052160.1">
    <property type="nucleotide sequence ID" value="NZ_MWQY01000019.1"/>
</dbReference>
<evidence type="ECO:0000313" key="8">
    <source>
        <dbReference type="Proteomes" id="UP000192343"/>
    </source>
</evidence>
<evidence type="ECO:0000256" key="3">
    <source>
        <dbReference type="ARBA" id="ARBA00023163"/>
    </source>
</evidence>
<keyword evidence="2 4" id="KW-0238">DNA-binding</keyword>
<dbReference type="PRINTS" id="PR00455">
    <property type="entry name" value="HTHTETR"/>
</dbReference>
<dbReference type="GO" id="GO:0003677">
    <property type="term" value="F:DNA binding"/>
    <property type="evidence" value="ECO:0007669"/>
    <property type="project" value="UniProtKB-UniRule"/>
</dbReference>
<feature type="region of interest" description="Disordered" evidence="5">
    <location>
        <begin position="1"/>
        <end position="21"/>
    </location>
</feature>
<dbReference type="InterPro" id="IPR050109">
    <property type="entry name" value="HTH-type_TetR-like_transc_reg"/>
</dbReference>
<dbReference type="PANTHER" id="PTHR30328">
    <property type="entry name" value="TRANSCRIPTIONAL REPRESSOR"/>
    <property type="match status" value="1"/>
</dbReference>
<feature type="domain" description="HTH tetR-type" evidence="6">
    <location>
        <begin position="19"/>
        <end position="79"/>
    </location>
</feature>
<dbReference type="SUPFAM" id="SSF46689">
    <property type="entry name" value="Homeodomain-like"/>
    <property type="match status" value="1"/>
</dbReference>
<dbReference type="OrthoDB" id="494991at2"/>
<dbReference type="PANTHER" id="PTHR30328:SF54">
    <property type="entry name" value="HTH-TYPE TRANSCRIPTIONAL REPRESSOR SCO4008"/>
    <property type="match status" value="1"/>
</dbReference>
<dbReference type="Gene3D" id="1.10.357.10">
    <property type="entry name" value="Tetracycline Repressor, domain 2"/>
    <property type="match status" value="1"/>
</dbReference>
<comment type="caution">
    <text evidence="7">The sequence shown here is derived from an EMBL/GenBank/DDBJ whole genome shotgun (WGS) entry which is preliminary data.</text>
</comment>
<evidence type="ECO:0000313" key="7">
    <source>
        <dbReference type="EMBL" id="ORC32820.1"/>
    </source>
</evidence>
<evidence type="ECO:0000259" key="6">
    <source>
        <dbReference type="PROSITE" id="PS50977"/>
    </source>
</evidence>
<evidence type="ECO:0000256" key="1">
    <source>
        <dbReference type="ARBA" id="ARBA00023015"/>
    </source>
</evidence>
<name>A0A1Y1RUW1_9SPIO</name>
<organism evidence="7 8">
    <name type="scientific">Marispirochaeta aestuarii</name>
    <dbReference type="NCBI Taxonomy" id="1963862"/>
    <lineage>
        <taxon>Bacteria</taxon>
        <taxon>Pseudomonadati</taxon>
        <taxon>Spirochaetota</taxon>
        <taxon>Spirochaetia</taxon>
        <taxon>Spirochaetales</taxon>
        <taxon>Spirochaetaceae</taxon>
        <taxon>Marispirochaeta</taxon>
    </lineage>
</organism>
<keyword evidence="1" id="KW-0805">Transcription regulation</keyword>
<dbReference type="EMBL" id="MWQY01000019">
    <property type="protein sequence ID" value="ORC32820.1"/>
    <property type="molecule type" value="Genomic_DNA"/>
</dbReference>
<dbReference type="AlphaFoldDB" id="A0A1Y1RUW1"/>
<evidence type="ECO:0000256" key="2">
    <source>
        <dbReference type="ARBA" id="ARBA00023125"/>
    </source>
</evidence>
<protein>
    <recommendedName>
        <fullName evidence="6">HTH tetR-type domain-containing protein</fullName>
    </recommendedName>
</protein>
<proteinExistence type="predicted"/>
<dbReference type="PROSITE" id="PS50977">
    <property type="entry name" value="HTH_TETR_2"/>
    <property type="match status" value="1"/>
</dbReference>
<dbReference type="Proteomes" id="UP000192343">
    <property type="component" value="Unassembled WGS sequence"/>
</dbReference>
<reference evidence="7 8" key="1">
    <citation type="submission" date="2017-03" db="EMBL/GenBank/DDBJ databases">
        <title>Draft Genome sequence of Marispirochaeta sp. strain JC444.</title>
        <authorList>
            <person name="Shivani Y."/>
            <person name="Subhash Y."/>
            <person name="Sasikala C."/>
            <person name="Ramana C."/>
        </authorList>
    </citation>
    <scope>NUCLEOTIDE SEQUENCE [LARGE SCALE GENOMIC DNA]</scope>
    <source>
        <strain evidence="7 8">JC444</strain>
    </source>
</reference>
<dbReference type="STRING" id="1963862.B4O97_15310"/>
<sequence length="224" mass="25661">MAKTPERGSPDATAREKSPDSRNRILTAAEKLFADKGFSGARVDDIARQARVNKALIYYYFKSKEDILEELMETLINEAMEVVNGIVPRDFSLESLSSPEEREKIMQPLFGFLRKRANLLKILLAESLKESSHNETVFRLISAIVERQNEFFRRFNMPAPNEENKAHQIVGEFFTGLLPLAGYFAMEERWSAFLDISRDQLWDIFLKSFISSHVSYTIEGIAKG</sequence>
<accession>A0A1Y1RUW1</accession>
<dbReference type="FunFam" id="1.10.10.60:FF:000141">
    <property type="entry name" value="TetR family transcriptional regulator"/>
    <property type="match status" value="1"/>
</dbReference>